<keyword evidence="2" id="KW-0812">Transmembrane</keyword>
<accession>A0A6M3XXC6</accession>
<dbReference type="AlphaFoldDB" id="A0A6M3XXC6"/>
<proteinExistence type="predicted"/>
<evidence type="ECO:0000256" key="1">
    <source>
        <dbReference type="SAM" id="Coils"/>
    </source>
</evidence>
<organism evidence="3">
    <name type="scientific">viral metagenome</name>
    <dbReference type="NCBI Taxonomy" id="1070528"/>
    <lineage>
        <taxon>unclassified sequences</taxon>
        <taxon>metagenomes</taxon>
        <taxon>organismal metagenomes</taxon>
    </lineage>
</organism>
<feature type="transmembrane region" description="Helical" evidence="2">
    <location>
        <begin position="7"/>
        <end position="29"/>
    </location>
</feature>
<reference evidence="3" key="1">
    <citation type="submission" date="2020-03" db="EMBL/GenBank/DDBJ databases">
        <title>The deep terrestrial virosphere.</title>
        <authorList>
            <person name="Holmfeldt K."/>
            <person name="Nilsson E."/>
            <person name="Simone D."/>
            <person name="Lopez-Fernandez M."/>
            <person name="Wu X."/>
            <person name="de Brujin I."/>
            <person name="Lundin D."/>
            <person name="Andersson A."/>
            <person name="Bertilsson S."/>
            <person name="Dopson M."/>
        </authorList>
    </citation>
    <scope>NUCLEOTIDE SEQUENCE</scope>
    <source>
        <strain evidence="3">TM448B03289</strain>
    </source>
</reference>
<name>A0A6M3XXC6_9ZZZZ</name>
<sequence>MTWIGKVAVLVAVAVLILGAGLWVVWPYIERGVAIGEQLSEVWESGQGETVGQAGMNLPGMLIRQIGRIDRLERDVEALKKTFEHYRMEVQDGRIDLGTPETSSVDPFYLDELAVHYMGLAGDPDSLAVQAAEWYENRAAKVGEVAALTSSRVNIPMDRDFLLKMLKGGG</sequence>
<feature type="coiled-coil region" evidence="1">
    <location>
        <begin position="62"/>
        <end position="89"/>
    </location>
</feature>
<protein>
    <submittedName>
        <fullName evidence="3">Uncharacterized protein</fullName>
    </submittedName>
</protein>
<dbReference type="EMBL" id="MT145006">
    <property type="protein sequence ID" value="QJI02493.1"/>
    <property type="molecule type" value="Genomic_DNA"/>
</dbReference>
<keyword evidence="2" id="KW-0472">Membrane</keyword>
<keyword evidence="2" id="KW-1133">Transmembrane helix</keyword>
<gene>
    <name evidence="3" type="ORF">TM448B03289_0003</name>
</gene>
<keyword evidence="1" id="KW-0175">Coiled coil</keyword>
<evidence type="ECO:0000313" key="3">
    <source>
        <dbReference type="EMBL" id="QJI02493.1"/>
    </source>
</evidence>
<evidence type="ECO:0000256" key="2">
    <source>
        <dbReference type="SAM" id="Phobius"/>
    </source>
</evidence>